<evidence type="ECO:0000256" key="6">
    <source>
        <dbReference type="ARBA" id="ARBA00031445"/>
    </source>
</evidence>
<dbReference type="UniPathway" id="UPA00958"/>
<dbReference type="InterPro" id="IPR007507">
    <property type="entry name" value="Glycos_transf_N"/>
</dbReference>
<keyword evidence="10" id="KW-1003">Cell membrane</keyword>
<comment type="pathway">
    <text evidence="2 10">Bacterial outer membrane biogenesis; LPS core biosynthesis.</text>
</comment>
<dbReference type="Pfam" id="PF04413">
    <property type="entry name" value="Glycos_transf_N"/>
    <property type="match status" value="1"/>
</dbReference>
<dbReference type="SUPFAM" id="SSF53756">
    <property type="entry name" value="UDP-Glycosyltransferase/glycogen phosphorylase"/>
    <property type="match status" value="1"/>
</dbReference>
<dbReference type="GO" id="GO:0009245">
    <property type="term" value="P:lipid A biosynthetic process"/>
    <property type="evidence" value="ECO:0007669"/>
    <property type="project" value="TreeGrafter"/>
</dbReference>
<evidence type="ECO:0000313" key="12">
    <source>
        <dbReference type="EMBL" id="POR49625.1"/>
    </source>
</evidence>
<dbReference type="InterPro" id="IPR039901">
    <property type="entry name" value="Kdotransferase"/>
</dbReference>
<dbReference type="EMBL" id="PQFZ01000011">
    <property type="protein sequence ID" value="POR49625.1"/>
    <property type="molecule type" value="Genomic_DNA"/>
</dbReference>
<reference evidence="12 13" key="1">
    <citation type="submission" date="2018-01" db="EMBL/GenBank/DDBJ databases">
        <title>Genomic Encyclopedia of Type Strains, Phase III (KMG-III): the genomes of soil and plant-associated and newly described type strains.</title>
        <authorList>
            <person name="Whitman W."/>
        </authorList>
    </citation>
    <scope>NUCLEOTIDE SEQUENCE [LARGE SCALE GENOMIC DNA]</scope>
    <source>
        <strain evidence="12 13">1131</strain>
    </source>
</reference>
<evidence type="ECO:0000256" key="7">
    <source>
        <dbReference type="ARBA" id="ARBA00049183"/>
    </source>
</evidence>
<feature type="site" description="Transition state stabilizer" evidence="9">
    <location>
        <position position="210"/>
    </location>
</feature>
<dbReference type="PANTHER" id="PTHR42755">
    <property type="entry name" value="3-DEOXY-MANNO-OCTULOSONATE CYTIDYLYLTRANSFERASE"/>
    <property type="match status" value="1"/>
</dbReference>
<evidence type="ECO:0000256" key="3">
    <source>
        <dbReference type="ARBA" id="ARBA00012621"/>
    </source>
</evidence>
<dbReference type="EC" id="2.4.99.12" evidence="3 10"/>
<sequence length="433" mass="47064">MIGKGSILQSYRVMSALLEPAAAGLLLWRRRRGKEDPTRFAERRGYPGVRRPDKTLVWLHGASVGETVTLLPLVEKLKRRGLAVLVTSGTVTSAKLLAARLPAGVIHQYLPLDVPRYMRRFLDYWRPELGLICESEIWPNLMIEARKRAIPLVLVNARMSERSFKRWYKLPQTSRYLLSCFESCLAQSQGDGERLAQLGAPRVSIAGNLKFDVPAPPADADTLAILDGLTTGRPVWIAASTHPGEDEQVIAAHLGLKAHLPKLLTIIAPRHPQRGAEIDALAQANGIATAQRSQGGMPERDVELYIADTVNELGLFYRLSQVAFIGGSLTPVGGHNPIEPAKLGCALLHGPYVHNASDVFAAFDRGGGAREVADTQALAGAVHRWLSDPAAARQAARAAAQTSHQLGGALNRTMQTIEPLLMRVAIGQRETAS</sequence>
<dbReference type="Proteomes" id="UP000236919">
    <property type="component" value="Unassembled WGS sequence"/>
</dbReference>
<comment type="catalytic activity">
    <reaction evidence="7 10">
        <text>lipid IVA (E. coli) + CMP-3-deoxy-beta-D-manno-octulosonate = alpha-Kdo-(2-&gt;6)-lipid IVA (E. coli) + CMP + H(+)</text>
        <dbReference type="Rhea" id="RHEA:28066"/>
        <dbReference type="ChEBI" id="CHEBI:15378"/>
        <dbReference type="ChEBI" id="CHEBI:58603"/>
        <dbReference type="ChEBI" id="CHEBI:60364"/>
        <dbReference type="ChEBI" id="CHEBI:60377"/>
        <dbReference type="ChEBI" id="CHEBI:85987"/>
        <dbReference type="EC" id="2.4.99.12"/>
    </reaction>
</comment>
<keyword evidence="13" id="KW-1185">Reference proteome</keyword>
<dbReference type="GO" id="GO:0005886">
    <property type="term" value="C:plasma membrane"/>
    <property type="evidence" value="ECO:0007669"/>
    <property type="project" value="UniProtKB-SubCell"/>
</dbReference>
<evidence type="ECO:0000256" key="1">
    <source>
        <dbReference type="ARBA" id="ARBA00003394"/>
    </source>
</evidence>
<evidence type="ECO:0000313" key="13">
    <source>
        <dbReference type="Proteomes" id="UP000236919"/>
    </source>
</evidence>
<dbReference type="InterPro" id="IPR038107">
    <property type="entry name" value="Glycos_transf_N_sf"/>
</dbReference>
<keyword evidence="10" id="KW-0448">Lipopolysaccharide biosynthesis</keyword>
<dbReference type="GO" id="GO:0043842">
    <property type="term" value="F:Kdo transferase activity"/>
    <property type="evidence" value="ECO:0007669"/>
    <property type="project" value="UniProtKB-EC"/>
</dbReference>
<dbReference type="FunFam" id="3.40.50.11720:FF:000001">
    <property type="entry name" value="3-deoxy-D-manno-octulosonic acid transferase"/>
    <property type="match status" value="1"/>
</dbReference>
<comment type="subcellular location">
    <subcellularLocation>
        <location evidence="10">Cell membrane</location>
    </subcellularLocation>
</comment>
<comment type="caution">
    <text evidence="12">The sequence shown here is derived from an EMBL/GenBank/DDBJ whole genome shotgun (WGS) entry which is preliminary data.</text>
</comment>
<keyword evidence="5 10" id="KW-0808">Transferase</keyword>
<evidence type="ECO:0000256" key="4">
    <source>
        <dbReference type="ARBA" id="ARBA00019077"/>
    </source>
</evidence>
<evidence type="ECO:0000256" key="2">
    <source>
        <dbReference type="ARBA" id="ARBA00004713"/>
    </source>
</evidence>
<feature type="site" description="Transition state stabilizer" evidence="9">
    <location>
        <position position="134"/>
    </location>
</feature>
<organism evidence="12 13">
    <name type="scientific">Bosea psychrotolerans</name>
    <dbReference type="NCBI Taxonomy" id="1871628"/>
    <lineage>
        <taxon>Bacteria</taxon>
        <taxon>Pseudomonadati</taxon>
        <taxon>Pseudomonadota</taxon>
        <taxon>Alphaproteobacteria</taxon>
        <taxon>Hyphomicrobiales</taxon>
        <taxon>Boseaceae</taxon>
        <taxon>Bosea</taxon>
    </lineage>
</organism>
<accession>A0A2S4M4Q8</accession>
<feature type="active site" description="Proton acceptor" evidence="8">
    <location>
        <position position="66"/>
    </location>
</feature>
<keyword evidence="10" id="KW-0472">Membrane</keyword>
<protein>
    <recommendedName>
        <fullName evidence="4 10">3-deoxy-D-manno-octulosonic acid transferase</fullName>
        <shortName evidence="10">Kdo transferase</shortName>
        <ecNumber evidence="3 10">2.4.99.12</ecNumber>
    </recommendedName>
    <alternativeName>
        <fullName evidence="6 10">Lipid IV(A) 3-deoxy-D-manno-octulosonic acid transferase</fullName>
    </alternativeName>
</protein>
<evidence type="ECO:0000256" key="8">
    <source>
        <dbReference type="PIRSR" id="PIRSR639901-1"/>
    </source>
</evidence>
<dbReference type="GO" id="GO:0009244">
    <property type="term" value="P:lipopolysaccharide core region biosynthetic process"/>
    <property type="evidence" value="ECO:0007669"/>
    <property type="project" value="UniProtKB-UniRule"/>
</dbReference>
<feature type="domain" description="3-deoxy-D-manno-octulosonic-acid transferase N-terminal" evidence="11">
    <location>
        <begin position="39"/>
        <end position="213"/>
    </location>
</feature>
<dbReference type="Gene3D" id="3.40.50.11720">
    <property type="entry name" value="3-Deoxy-D-manno-octulosonic-acid transferase, N-terminal domain"/>
    <property type="match status" value="1"/>
</dbReference>
<dbReference type="OrthoDB" id="9789797at2"/>
<dbReference type="Gene3D" id="3.40.50.2000">
    <property type="entry name" value="Glycogen Phosphorylase B"/>
    <property type="match status" value="1"/>
</dbReference>
<evidence type="ECO:0000256" key="9">
    <source>
        <dbReference type="PIRSR" id="PIRSR639901-2"/>
    </source>
</evidence>
<comment type="function">
    <text evidence="1 10">Involved in lipopolysaccharide (LPS) biosynthesis. Catalyzes the transfer of 3-deoxy-D-manno-octulosonate (Kdo) residue(s) from CMP-Kdo to lipid IV(A), the tetraacyldisaccharide-1,4'-bisphosphate precursor of lipid A.</text>
</comment>
<dbReference type="RefSeq" id="WP_103719585.1">
    <property type="nucleotide sequence ID" value="NZ_PQFZ01000011.1"/>
</dbReference>
<proteinExistence type="inferred from homology"/>
<evidence type="ECO:0000259" key="11">
    <source>
        <dbReference type="Pfam" id="PF04413"/>
    </source>
</evidence>
<evidence type="ECO:0000256" key="5">
    <source>
        <dbReference type="ARBA" id="ARBA00022679"/>
    </source>
</evidence>
<dbReference type="AlphaFoldDB" id="A0A2S4M4Q8"/>
<dbReference type="PANTHER" id="PTHR42755:SF1">
    <property type="entry name" value="3-DEOXY-D-MANNO-OCTULOSONIC ACID TRANSFERASE, MITOCHONDRIAL-RELATED"/>
    <property type="match status" value="1"/>
</dbReference>
<evidence type="ECO:0000256" key="10">
    <source>
        <dbReference type="RuleBase" id="RU365103"/>
    </source>
</evidence>
<gene>
    <name evidence="12" type="ORF">CYD53_111118</name>
</gene>
<name>A0A2S4M4Q8_9HYPH</name>
<comment type="similarity">
    <text evidence="10">Belongs to the glycosyltransferase group 1 family.</text>
</comment>